<proteinExistence type="predicted"/>
<dbReference type="OrthoDB" id="2282533at2759"/>
<feature type="compositionally biased region" description="Low complexity" evidence="1">
    <location>
        <begin position="138"/>
        <end position="155"/>
    </location>
</feature>
<dbReference type="AlphaFoldDB" id="A0A8H7RQG2"/>
<feature type="compositionally biased region" description="Pro residues" evidence="1">
    <location>
        <begin position="128"/>
        <end position="137"/>
    </location>
</feature>
<organism evidence="2 3">
    <name type="scientific">Mucor plumbeus</name>
    <dbReference type="NCBI Taxonomy" id="97098"/>
    <lineage>
        <taxon>Eukaryota</taxon>
        <taxon>Fungi</taxon>
        <taxon>Fungi incertae sedis</taxon>
        <taxon>Mucoromycota</taxon>
        <taxon>Mucoromycotina</taxon>
        <taxon>Mucoromycetes</taxon>
        <taxon>Mucorales</taxon>
        <taxon>Mucorineae</taxon>
        <taxon>Mucoraceae</taxon>
        <taxon>Mucor</taxon>
    </lineage>
</organism>
<keyword evidence="3" id="KW-1185">Reference proteome</keyword>
<sequence>MLNLHTKISLPKNKEYDFFRNNNLSDWTISCFKQHRLNNARIKPNMNVIITQYRQRLVDISGTVKDEDVKQYIASLLEDVGNKSSEEQSGLTLSNCSNVNIASVNYGTQVMNADHSNKKRKTFEEPASPLPSSPLPSSPLASSPLASSPLASSPLRTSPADLAQTTNSYESLYYNTDDEFESEREIEIVVEEDVKLGIWELWKKVLENMQTQNDIDKYSLENLNIIQLGNKIGSESTRKYYPKDLINRTEMIIKEIPDSFVNDQDFYNRIFDTITLADEQSSNELLAEVYFSVFKSNSPFMKFFHAVVQSFVSGLFIEDSDVYKLETSYNHRIIWPIIDCLSKMIETTKFHPGEVRLQAVCNEAEIAAIETTGPFHLSNNSKETQDYIKAGYGLVSMLHCIGRKFPYGNFDTFKRIGVFFIQATPTKLRIWRVSMPHSKLYIKNCIGSVEVPTAARTSEENLRRLVNLLWFMKKLIIETYEAIDALENSHISNMKIKTRKAPGYEDISEIQNNFKKKRYY</sequence>
<evidence type="ECO:0000256" key="1">
    <source>
        <dbReference type="SAM" id="MobiDB-lite"/>
    </source>
</evidence>
<feature type="region of interest" description="Disordered" evidence="1">
    <location>
        <begin position="116"/>
        <end position="162"/>
    </location>
</feature>
<accession>A0A8H7RQG2</accession>
<dbReference type="Proteomes" id="UP000650833">
    <property type="component" value="Unassembled WGS sequence"/>
</dbReference>
<dbReference type="EMBL" id="JAEPRC010000010">
    <property type="protein sequence ID" value="KAG2215321.1"/>
    <property type="molecule type" value="Genomic_DNA"/>
</dbReference>
<evidence type="ECO:0000313" key="2">
    <source>
        <dbReference type="EMBL" id="KAG2215321.1"/>
    </source>
</evidence>
<comment type="caution">
    <text evidence="2">The sequence shown here is derived from an EMBL/GenBank/DDBJ whole genome shotgun (WGS) entry which is preliminary data.</text>
</comment>
<reference evidence="2" key="1">
    <citation type="submission" date="2020-12" db="EMBL/GenBank/DDBJ databases">
        <title>Metabolic potential, ecology and presence of endohyphal bacteria is reflected in genomic diversity of Mucoromycotina.</title>
        <authorList>
            <person name="Muszewska A."/>
            <person name="Okrasinska A."/>
            <person name="Steczkiewicz K."/>
            <person name="Drgas O."/>
            <person name="Orlowska M."/>
            <person name="Perlinska-Lenart U."/>
            <person name="Aleksandrzak-Piekarczyk T."/>
            <person name="Szatraj K."/>
            <person name="Zielenkiewicz U."/>
            <person name="Pilsyk S."/>
            <person name="Malc E."/>
            <person name="Mieczkowski P."/>
            <person name="Kruszewska J.S."/>
            <person name="Biernat P."/>
            <person name="Pawlowska J."/>
        </authorList>
    </citation>
    <scope>NUCLEOTIDE SEQUENCE</scope>
    <source>
        <strain evidence="2">CBS 226.32</strain>
    </source>
</reference>
<name>A0A8H7RQG2_9FUNG</name>
<evidence type="ECO:0000313" key="3">
    <source>
        <dbReference type="Proteomes" id="UP000650833"/>
    </source>
</evidence>
<gene>
    <name evidence="2" type="ORF">INT46_005938</name>
</gene>
<protein>
    <submittedName>
        <fullName evidence="2">Uncharacterized protein</fullName>
    </submittedName>
</protein>